<gene>
    <name evidence="2" type="ORF">HG15A2_36240</name>
</gene>
<name>A0A517MZR4_9BACT</name>
<reference evidence="2 3" key="1">
    <citation type="submission" date="2019-02" db="EMBL/GenBank/DDBJ databases">
        <title>Deep-cultivation of Planctomycetes and their phenomic and genomic characterization uncovers novel biology.</title>
        <authorList>
            <person name="Wiegand S."/>
            <person name="Jogler M."/>
            <person name="Boedeker C."/>
            <person name="Pinto D."/>
            <person name="Vollmers J."/>
            <person name="Rivas-Marin E."/>
            <person name="Kohn T."/>
            <person name="Peeters S.H."/>
            <person name="Heuer A."/>
            <person name="Rast P."/>
            <person name="Oberbeckmann S."/>
            <person name="Bunk B."/>
            <person name="Jeske O."/>
            <person name="Meyerdierks A."/>
            <person name="Storesund J.E."/>
            <person name="Kallscheuer N."/>
            <person name="Luecker S."/>
            <person name="Lage O.M."/>
            <person name="Pohl T."/>
            <person name="Merkel B.J."/>
            <person name="Hornburger P."/>
            <person name="Mueller R.-W."/>
            <person name="Bruemmer F."/>
            <person name="Labrenz M."/>
            <person name="Spormann A.M."/>
            <person name="Op den Camp H."/>
            <person name="Overmann J."/>
            <person name="Amann R."/>
            <person name="Jetten M.S.M."/>
            <person name="Mascher T."/>
            <person name="Medema M.H."/>
            <person name="Devos D.P."/>
            <person name="Kaster A.-K."/>
            <person name="Ovreas L."/>
            <person name="Rohde M."/>
            <person name="Galperin M.Y."/>
            <person name="Jogler C."/>
        </authorList>
    </citation>
    <scope>NUCLEOTIDE SEQUENCE [LARGE SCALE GENOMIC DNA]</scope>
    <source>
        <strain evidence="2 3">HG15A2</strain>
    </source>
</reference>
<dbReference type="KEGG" id="amob:HG15A2_36240"/>
<proteinExistence type="predicted"/>
<evidence type="ECO:0000313" key="3">
    <source>
        <dbReference type="Proteomes" id="UP000319852"/>
    </source>
</evidence>
<evidence type="ECO:0000256" key="1">
    <source>
        <dbReference type="SAM" id="Phobius"/>
    </source>
</evidence>
<keyword evidence="1" id="KW-1133">Transmembrane helix</keyword>
<feature type="transmembrane region" description="Helical" evidence="1">
    <location>
        <begin position="6"/>
        <end position="25"/>
    </location>
</feature>
<keyword evidence="1" id="KW-0812">Transmembrane</keyword>
<keyword evidence="1" id="KW-0472">Membrane</keyword>
<dbReference type="OrthoDB" id="282265at2"/>
<dbReference type="RefSeq" id="WP_145061692.1">
    <property type="nucleotide sequence ID" value="NZ_CP036263.1"/>
</dbReference>
<sequence length="158" mass="17269">MAKFLIAMVVGTALALVAGVFWRRWRKAQLGAKRQLAMLDLRDQLAQMSPQFLKAAAATGKPRGLAWKTVDLHEDTAFATERVSGELYAMIDATVSFTAIEGGGMEEVEAVSNLRSATAVFVHRNGRWDTDGRVVFNLDPSETVAHYEESLEPVSIGS</sequence>
<organism evidence="2 3">
    <name type="scientific">Adhaeretor mobilis</name>
    <dbReference type="NCBI Taxonomy" id="1930276"/>
    <lineage>
        <taxon>Bacteria</taxon>
        <taxon>Pseudomonadati</taxon>
        <taxon>Planctomycetota</taxon>
        <taxon>Planctomycetia</taxon>
        <taxon>Pirellulales</taxon>
        <taxon>Lacipirellulaceae</taxon>
        <taxon>Adhaeretor</taxon>
    </lineage>
</organism>
<accession>A0A517MZR4</accession>
<evidence type="ECO:0000313" key="2">
    <source>
        <dbReference type="EMBL" id="QDT00288.1"/>
    </source>
</evidence>
<keyword evidence="3" id="KW-1185">Reference proteome</keyword>
<dbReference type="EMBL" id="CP036263">
    <property type="protein sequence ID" value="QDT00288.1"/>
    <property type="molecule type" value="Genomic_DNA"/>
</dbReference>
<dbReference type="Proteomes" id="UP000319852">
    <property type="component" value="Chromosome"/>
</dbReference>
<dbReference type="AlphaFoldDB" id="A0A517MZR4"/>
<protein>
    <submittedName>
        <fullName evidence="2">Uncharacterized protein</fullName>
    </submittedName>
</protein>